<dbReference type="EMBL" id="CAJVQC010043633">
    <property type="protein sequence ID" value="CAG8777920.1"/>
    <property type="molecule type" value="Genomic_DNA"/>
</dbReference>
<evidence type="ECO:0000313" key="2">
    <source>
        <dbReference type="Proteomes" id="UP000789920"/>
    </source>
</evidence>
<organism evidence="1 2">
    <name type="scientific">Racocetra persica</name>
    <dbReference type="NCBI Taxonomy" id="160502"/>
    <lineage>
        <taxon>Eukaryota</taxon>
        <taxon>Fungi</taxon>
        <taxon>Fungi incertae sedis</taxon>
        <taxon>Mucoromycota</taxon>
        <taxon>Glomeromycotina</taxon>
        <taxon>Glomeromycetes</taxon>
        <taxon>Diversisporales</taxon>
        <taxon>Gigasporaceae</taxon>
        <taxon>Racocetra</taxon>
    </lineage>
</organism>
<keyword evidence="2" id="KW-1185">Reference proteome</keyword>
<sequence>EYYTKRHIEECITMCLFLIERICSDQLEKRFGLNLVNTRSRLIEKGCR</sequence>
<dbReference type="Proteomes" id="UP000789920">
    <property type="component" value="Unassembled WGS sequence"/>
</dbReference>
<name>A0ACA9R652_9GLOM</name>
<accession>A0ACA9R652</accession>
<evidence type="ECO:0000313" key="1">
    <source>
        <dbReference type="EMBL" id="CAG8777920.1"/>
    </source>
</evidence>
<proteinExistence type="predicted"/>
<gene>
    <name evidence="1" type="ORF">RPERSI_LOCUS17162</name>
</gene>
<protein>
    <submittedName>
        <fullName evidence="1">13605_t:CDS:1</fullName>
    </submittedName>
</protein>
<comment type="caution">
    <text evidence="1">The sequence shown here is derived from an EMBL/GenBank/DDBJ whole genome shotgun (WGS) entry which is preliminary data.</text>
</comment>
<reference evidence="1" key="1">
    <citation type="submission" date="2021-06" db="EMBL/GenBank/DDBJ databases">
        <authorList>
            <person name="Kallberg Y."/>
            <person name="Tangrot J."/>
            <person name="Rosling A."/>
        </authorList>
    </citation>
    <scope>NUCLEOTIDE SEQUENCE</scope>
    <source>
        <strain evidence="1">MA461A</strain>
    </source>
</reference>
<feature type="non-terminal residue" evidence="1">
    <location>
        <position position="1"/>
    </location>
</feature>